<dbReference type="NCBIfam" id="TIGR00191">
    <property type="entry name" value="thrB"/>
    <property type="match status" value="1"/>
</dbReference>
<evidence type="ECO:0000313" key="14">
    <source>
        <dbReference type="EMBL" id="CAB4670548.1"/>
    </source>
</evidence>
<evidence type="ECO:0000313" key="13">
    <source>
        <dbReference type="EMBL" id="CAB4585075.1"/>
    </source>
</evidence>
<dbReference type="InterPro" id="IPR036554">
    <property type="entry name" value="GHMP_kinase_C_sf"/>
</dbReference>
<evidence type="ECO:0000313" key="16">
    <source>
        <dbReference type="EMBL" id="CAB4797806.1"/>
    </source>
</evidence>
<evidence type="ECO:0000256" key="2">
    <source>
        <dbReference type="ARBA" id="ARBA00007370"/>
    </source>
</evidence>
<dbReference type="GO" id="GO:0004413">
    <property type="term" value="F:homoserine kinase activity"/>
    <property type="evidence" value="ECO:0007669"/>
    <property type="project" value="UniProtKB-EC"/>
</dbReference>
<evidence type="ECO:0000256" key="7">
    <source>
        <dbReference type="ARBA" id="ARBA00022697"/>
    </source>
</evidence>
<evidence type="ECO:0000259" key="11">
    <source>
        <dbReference type="Pfam" id="PF00288"/>
    </source>
</evidence>
<evidence type="ECO:0000256" key="3">
    <source>
        <dbReference type="ARBA" id="ARBA00012078"/>
    </source>
</evidence>
<keyword evidence="9" id="KW-0418">Kinase</keyword>
<dbReference type="InterPro" id="IPR000870">
    <property type="entry name" value="Homoserine_kinase"/>
</dbReference>
<dbReference type="InterPro" id="IPR014721">
    <property type="entry name" value="Ribsml_uS5_D2-typ_fold_subgr"/>
</dbReference>
<evidence type="ECO:0000313" key="19">
    <source>
        <dbReference type="EMBL" id="CAB5009435.1"/>
    </source>
</evidence>
<dbReference type="GO" id="GO:0009088">
    <property type="term" value="P:threonine biosynthetic process"/>
    <property type="evidence" value="ECO:0007669"/>
    <property type="project" value="UniProtKB-UniPathway"/>
</dbReference>
<dbReference type="EMBL" id="CAFAAT010000006">
    <property type="protein sequence ID" value="CAB4797806.1"/>
    <property type="molecule type" value="Genomic_DNA"/>
</dbReference>
<dbReference type="Gene3D" id="3.30.230.10">
    <property type="match status" value="1"/>
</dbReference>
<dbReference type="EMBL" id="CAEZUF010000006">
    <property type="protein sequence ID" value="CAB4585075.1"/>
    <property type="molecule type" value="Genomic_DNA"/>
</dbReference>
<evidence type="ECO:0000313" key="15">
    <source>
        <dbReference type="EMBL" id="CAB4740580.1"/>
    </source>
</evidence>
<dbReference type="EMBL" id="CAFBOI010000012">
    <property type="protein sequence ID" value="CAB4972409.1"/>
    <property type="molecule type" value="Genomic_DNA"/>
</dbReference>
<keyword evidence="8" id="KW-0547">Nucleotide-binding</keyword>
<dbReference type="PANTHER" id="PTHR20861">
    <property type="entry name" value="HOMOSERINE/4-DIPHOSPHOCYTIDYL-2-C-METHYL-D-ERYTHRITOL KINASE"/>
    <property type="match status" value="1"/>
</dbReference>
<keyword evidence="7" id="KW-0791">Threonine biosynthesis</keyword>
<dbReference type="EC" id="2.7.1.39" evidence="3"/>
<dbReference type="PRINTS" id="PR00958">
    <property type="entry name" value="HOMSERKINASE"/>
</dbReference>
<organism evidence="14">
    <name type="scientific">freshwater metagenome</name>
    <dbReference type="NCBI Taxonomy" id="449393"/>
    <lineage>
        <taxon>unclassified sequences</taxon>
        <taxon>metagenomes</taxon>
        <taxon>ecological metagenomes</taxon>
    </lineage>
</organism>
<dbReference type="InterPro" id="IPR006203">
    <property type="entry name" value="GHMP_knse_ATP-bd_CS"/>
</dbReference>
<dbReference type="InterPro" id="IPR006204">
    <property type="entry name" value="GHMP_kinase_N_dom"/>
</dbReference>
<comment type="similarity">
    <text evidence="2">Belongs to the GHMP kinase family. Homoserine kinase subfamily.</text>
</comment>
<evidence type="ECO:0000313" key="17">
    <source>
        <dbReference type="EMBL" id="CAB4945571.1"/>
    </source>
</evidence>
<feature type="domain" description="GHMP kinase N-terminal" evidence="11">
    <location>
        <begin position="73"/>
        <end position="158"/>
    </location>
</feature>
<dbReference type="SUPFAM" id="SSF55060">
    <property type="entry name" value="GHMP Kinase, C-terminal domain"/>
    <property type="match status" value="1"/>
</dbReference>
<dbReference type="HAMAP" id="MF_00384">
    <property type="entry name" value="Homoser_kinase"/>
    <property type="match status" value="1"/>
</dbReference>
<evidence type="ECO:0000256" key="10">
    <source>
        <dbReference type="ARBA" id="ARBA00022840"/>
    </source>
</evidence>
<dbReference type="UniPathway" id="UPA00050">
    <property type="reaction ID" value="UER00064"/>
</dbReference>
<sequence length="316" mass="33102">MSRRGFRDPLTYKATPVQVSVPASSANLGPGFDSLGLALELRDQYVAQILDEEIFDIDVTGEGAAEVPRDAKNLVIKAMTKGFEFMGGKPRGIALRALNEIPHGRGLGSSAGAIVGGLSLARGLVLSGTQLMSDEDLIALATDLEGHPDNVAAALLGGATIAWMEDRASVPTGCAVKLEVSVAIKALVLVPSTHLATAKARRLLPESVSHKDATINSARAALLVHSLTLRPDLLFQATEDHIHQSFRREAMPKSFDLLTKLRAAGVAATISGAGPSLLVLHTGNKSERDEIVRVAGAGFTPHDLEISATGAELTSA</sequence>
<dbReference type="Pfam" id="PF08544">
    <property type="entry name" value="GHMP_kinases_C"/>
    <property type="match status" value="1"/>
</dbReference>
<dbReference type="SUPFAM" id="SSF54211">
    <property type="entry name" value="Ribosomal protein S5 domain 2-like"/>
    <property type="match status" value="1"/>
</dbReference>
<dbReference type="EMBL" id="CAFBPL010000011">
    <property type="protein sequence ID" value="CAB5009435.1"/>
    <property type="molecule type" value="Genomic_DNA"/>
</dbReference>
<dbReference type="AlphaFoldDB" id="A0A6J6MC32"/>
<feature type="domain" description="GHMP kinase C-terminal" evidence="12">
    <location>
        <begin position="221"/>
        <end position="292"/>
    </location>
</feature>
<dbReference type="PROSITE" id="PS00627">
    <property type="entry name" value="GHMP_KINASES_ATP"/>
    <property type="match status" value="1"/>
</dbReference>
<keyword evidence="6" id="KW-0808">Transferase</keyword>
<gene>
    <name evidence="13" type="ORF">UFOPK1791_00163</name>
    <name evidence="14" type="ORF">UFOPK2312_00543</name>
    <name evidence="15" type="ORF">UFOPK2802_00519</name>
    <name evidence="16" type="ORF">UFOPK3083_00145</name>
    <name evidence="17" type="ORF">UFOPK3783_00559</name>
    <name evidence="18" type="ORF">UFOPK3948_00226</name>
    <name evidence="19" type="ORF">UFOPK4113_00210</name>
    <name evidence="20" type="ORF">UFOPK4355_00106</name>
</gene>
<dbReference type="PIRSF" id="PIRSF000676">
    <property type="entry name" value="Homoser_kin"/>
    <property type="match status" value="1"/>
</dbReference>
<evidence type="ECO:0000256" key="4">
    <source>
        <dbReference type="ARBA" id="ARBA00017858"/>
    </source>
</evidence>
<reference evidence="14" key="1">
    <citation type="submission" date="2020-05" db="EMBL/GenBank/DDBJ databases">
        <authorList>
            <person name="Chiriac C."/>
            <person name="Salcher M."/>
            <person name="Ghai R."/>
            <person name="Kavagutti S V."/>
        </authorList>
    </citation>
    <scope>NUCLEOTIDE SEQUENCE</scope>
</reference>
<evidence type="ECO:0000256" key="5">
    <source>
        <dbReference type="ARBA" id="ARBA00022605"/>
    </source>
</evidence>
<dbReference type="GO" id="GO:0005524">
    <property type="term" value="F:ATP binding"/>
    <property type="evidence" value="ECO:0007669"/>
    <property type="project" value="UniProtKB-KW"/>
</dbReference>
<dbReference type="InterPro" id="IPR020568">
    <property type="entry name" value="Ribosomal_Su5_D2-typ_SF"/>
</dbReference>
<dbReference type="EMBL" id="CAEZWY010000044">
    <property type="protein sequence ID" value="CAB4670548.1"/>
    <property type="molecule type" value="Genomic_DNA"/>
</dbReference>
<dbReference type="PANTHER" id="PTHR20861:SF1">
    <property type="entry name" value="HOMOSERINE KINASE"/>
    <property type="match status" value="1"/>
</dbReference>
<evidence type="ECO:0000259" key="12">
    <source>
        <dbReference type="Pfam" id="PF08544"/>
    </source>
</evidence>
<dbReference type="EMBL" id="CAEZYX010000038">
    <property type="protein sequence ID" value="CAB4740580.1"/>
    <property type="molecule type" value="Genomic_DNA"/>
</dbReference>
<evidence type="ECO:0000313" key="20">
    <source>
        <dbReference type="EMBL" id="CAB5058589.1"/>
    </source>
</evidence>
<keyword evidence="5" id="KW-0028">Amino-acid biosynthesis</keyword>
<dbReference type="EMBL" id="CAFBNI010000053">
    <property type="protein sequence ID" value="CAB4945571.1"/>
    <property type="molecule type" value="Genomic_DNA"/>
</dbReference>
<evidence type="ECO:0000256" key="9">
    <source>
        <dbReference type="ARBA" id="ARBA00022777"/>
    </source>
</evidence>
<dbReference type="Pfam" id="PF00288">
    <property type="entry name" value="GHMP_kinases_N"/>
    <property type="match status" value="1"/>
</dbReference>
<dbReference type="Gene3D" id="3.30.70.890">
    <property type="entry name" value="GHMP kinase, C-terminal domain"/>
    <property type="match status" value="1"/>
</dbReference>
<protein>
    <recommendedName>
        <fullName evidence="4">Homoserine kinase</fullName>
        <ecNumber evidence="3">2.7.1.39</ecNumber>
    </recommendedName>
</protein>
<evidence type="ECO:0000256" key="8">
    <source>
        <dbReference type="ARBA" id="ARBA00022741"/>
    </source>
</evidence>
<comment type="pathway">
    <text evidence="1">Amino-acid biosynthesis; L-threonine biosynthesis; L-threonine from L-aspartate: step 4/5.</text>
</comment>
<dbReference type="EMBL" id="CAFBQT010000006">
    <property type="protein sequence ID" value="CAB5058589.1"/>
    <property type="molecule type" value="Genomic_DNA"/>
</dbReference>
<proteinExistence type="inferred from homology"/>
<evidence type="ECO:0000256" key="6">
    <source>
        <dbReference type="ARBA" id="ARBA00022679"/>
    </source>
</evidence>
<name>A0A6J6MC32_9ZZZZ</name>
<accession>A0A6J6MC32</accession>
<evidence type="ECO:0000256" key="1">
    <source>
        <dbReference type="ARBA" id="ARBA00005015"/>
    </source>
</evidence>
<evidence type="ECO:0000313" key="18">
    <source>
        <dbReference type="EMBL" id="CAB4972409.1"/>
    </source>
</evidence>
<dbReference type="InterPro" id="IPR013750">
    <property type="entry name" value="GHMP_kinase_C_dom"/>
</dbReference>
<keyword evidence="10" id="KW-0067">ATP-binding</keyword>